<dbReference type="STRING" id="1450535.A0A317XHR3"/>
<feature type="region of interest" description="Disordered" evidence="1">
    <location>
        <begin position="1"/>
        <end position="49"/>
    </location>
</feature>
<feature type="compositionally biased region" description="Basic and acidic residues" evidence="1">
    <location>
        <begin position="11"/>
        <end position="49"/>
    </location>
</feature>
<proteinExistence type="predicted"/>
<dbReference type="OrthoDB" id="2156052at2759"/>
<evidence type="ECO:0000256" key="1">
    <source>
        <dbReference type="SAM" id="MobiDB-lite"/>
    </source>
</evidence>
<accession>A0A317XHR3</accession>
<keyword evidence="3" id="KW-1185">Reference proteome</keyword>
<name>A0A317XHR3_9EURO</name>
<evidence type="ECO:0000313" key="2">
    <source>
        <dbReference type="EMBL" id="PWY96800.1"/>
    </source>
</evidence>
<dbReference type="AlphaFoldDB" id="A0A317XHR3"/>
<dbReference type="Proteomes" id="UP000246702">
    <property type="component" value="Unassembled WGS sequence"/>
</dbReference>
<sequence length="198" mass="23116">MSPILDSLVAEEERQREAELRKQAEERQRQAEEHQRLAEQERDQGREKTRQTTFAELIHFCHVYFSRSLRAERKIPAPTGKRSEQQKVYHSVCAYLILSSQPARVINSEQDLESYKQFSVEDYIYNIIIKLYKIPAAREEFCLVDADQSQTDKSSSSGCFRPDQYCIYCIDNNNNIIIIIVEYKPPHKLSVKNLQAGL</sequence>
<dbReference type="GeneID" id="37115736"/>
<dbReference type="EMBL" id="MSFK01000001">
    <property type="protein sequence ID" value="PWY96800.1"/>
    <property type="molecule type" value="Genomic_DNA"/>
</dbReference>
<organism evidence="2 3">
    <name type="scientific">Aspergillus sclerotioniger CBS 115572</name>
    <dbReference type="NCBI Taxonomy" id="1450535"/>
    <lineage>
        <taxon>Eukaryota</taxon>
        <taxon>Fungi</taxon>
        <taxon>Dikarya</taxon>
        <taxon>Ascomycota</taxon>
        <taxon>Pezizomycotina</taxon>
        <taxon>Eurotiomycetes</taxon>
        <taxon>Eurotiomycetidae</taxon>
        <taxon>Eurotiales</taxon>
        <taxon>Aspergillaceae</taxon>
        <taxon>Aspergillus</taxon>
        <taxon>Aspergillus subgen. Circumdati</taxon>
    </lineage>
</organism>
<comment type="caution">
    <text evidence="2">The sequence shown here is derived from an EMBL/GenBank/DDBJ whole genome shotgun (WGS) entry which is preliminary data.</text>
</comment>
<gene>
    <name evidence="2" type="ORF">BO94DRAFT_552348</name>
</gene>
<reference evidence="2 3" key="1">
    <citation type="submission" date="2016-12" db="EMBL/GenBank/DDBJ databases">
        <title>The genomes of Aspergillus section Nigri reveals drivers in fungal speciation.</title>
        <authorList>
            <consortium name="DOE Joint Genome Institute"/>
            <person name="Vesth T.C."/>
            <person name="Nybo J."/>
            <person name="Theobald S."/>
            <person name="Brandl J."/>
            <person name="Frisvad J.C."/>
            <person name="Nielsen K.F."/>
            <person name="Lyhne E.K."/>
            <person name="Kogle M.E."/>
            <person name="Kuo A."/>
            <person name="Riley R."/>
            <person name="Clum A."/>
            <person name="Nolan M."/>
            <person name="Lipzen A."/>
            <person name="Salamov A."/>
            <person name="Henrissat B."/>
            <person name="Wiebenga A."/>
            <person name="De Vries R.P."/>
            <person name="Grigoriev I.V."/>
            <person name="Mortensen U.H."/>
            <person name="Andersen M.R."/>
            <person name="Baker S.E."/>
        </authorList>
    </citation>
    <scope>NUCLEOTIDE SEQUENCE [LARGE SCALE GENOMIC DNA]</scope>
    <source>
        <strain evidence="2 3">CBS 115572</strain>
    </source>
</reference>
<protein>
    <submittedName>
        <fullName evidence="2">Uncharacterized protein</fullName>
    </submittedName>
</protein>
<dbReference type="RefSeq" id="XP_025473561.1">
    <property type="nucleotide sequence ID" value="XM_025613593.1"/>
</dbReference>
<evidence type="ECO:0000313" key="3">
    <source>
        <dbReference type="Proteomes" id="UP000246702"/>
    </source>
</evidence>